<proteinExistence type="predicted"/>
<gene>
    <name evidence="2" type="ORF">NPIL_618181</name>
</gene>
<feature type="compositionally biased region" description="Polar residues" evidence="1">
    <location>
        <begin position="7"/>
        <end position="21"/>
    </location>
</feature>
<evidence type="ECO:0000313" key="2">
    <source>
        <dbReference type="EMBL" id="GFT31507.1"/>
    </source>
</evidence>
<feature type="non-terminal residue" evidence="2">
    <location>
        <position position="55"/>
    </location>
</feature>
<protein>
    <submittedName>
        <fullName evidence="2">Uncharacterized protein</fullName>
    </submittedName>
</protein>
<dbReference type="Proteomes" id="UP000887013">
    <property type="component" value="Unassembled WGS sequence"/>
</dbReference>
<reference evidence="2" key="1">
    <citation type="submission" date="2020-08" db="EMBL/GenBank/DDBJ databases">
        <title>Multicomponent nature underlies the extraordinary mechanical properties of spider dragline silk.</title>
        <authorList>
            <person name="Kono N."/>
            <person name="Nakamura H."/>
            <person name="Mori M."/>
            <person name="Yoshida Y."/>
            <person name="Ohtoshi R."/>
            <person name="Malay A.D."/>
            <person name="Moran D.A.P."/>
            <person name="Tomita M."/>
            <person name="Numata K."/>
            <person name="Arakawa K."/>
        </authorList>
    </citation>
    <scope>NUCLEOTIDE SEQUENCE</scope>
</reference>
<dbReference type="EMBL" id="BMAW01061517">
    <property type="protein sequence ID" value="GFT31507.1"/>
    <property type="molecule type" value="Genomic_DNA"/>
</dbReference>
<dbReference type="AlphaFoldDB" id="A0A8X6NRY8"/>
<evidence type="ECO:0000256" key="1">
    <source>
        <dbReference type="SAM" id="MobiDB-lite"/>
    </source>
</evidence>
<accession>A0A8X6NRY8</accession>
<organism evidence="2 3">
    <name type="scientific">Nephila pilipes</name>
    <name type="common">Giant wood spider</name>
    <name type="synonym">Nephila maculata</name>
    <dbReference type="NCBI Taxonomy" id="299642"/>
    <lineage>
        <taxon>Eukaryota</taxon>
        <taxon>Metazoa</taxon>
        <taxon>Ecdysozoa</taxon>
        <taxon>Arthropoda</taxon>
        <taxon>Chelicerata</taxon>
        <taxon>Arachnida</taxon>
        <taxon>Araneae</taxon>
        <taxon>Araneomorphae</taxon>
        <taxon>Entelegynae</taxon>
        <taxon>Araneoidea</taxon>
        <taxon>Nephilidae</taxon>
        <taxon>Nephila</taxon>
    </lineage>
</organism>
<name>A0A8X6NRY8_NEPPI</name>
<feature type="region of interest" description="Disordered" evidence="1">
    <location>
        <begin position="1"/>
        <end position="21"/>
    </location>
</feature>
<evidence type="ECO:0000313" key="3">
    <source>
        <dbReference type="Proteomes" id="UP000887013"/>
    </source>
</evidence>
<keyword evidence="3" id="KW-1185">Reference proteome</keyword>
<comment type="caution">
    <text evidence="2">The sequence shown here is derived from an EMBL/GenBank/DDBJ whole genome shotgun (WGS) entry which is preliminary data.</text>
</comment>
<sequence length="55" mass="6196">MTLHKWVSNNPELKTGPDSNYNFQDETKTLSVTGKPSIDTFTFHIQVESVVSPTK</sequence>